<dbReference type="KEGG" id="nneo:PQG83_03700"/>
<keyword evidence="1" id="KW-0328">Glycosyltransferase</keyword>
<proteinExistence type="predicted"/>
<keyword evidence="2" id="KW-0808">Transferase</keyword>
<protein>
    <submittedName>
        <fullName evidence="3">Glycosyltransferase family 9 protein</fullName>
    </submittedName>
</protein>
<reference evidence="3 4" key="1">
    <citation type="submission" date="2023-01" db="EMBL/GenBank/DDBJ databases">
        <title>Cultivation and genomic characterization of new, ubiquitous marine nitrite-oxidizing bacteria from the Nitrospirales.</title>
        <authorList>
            <person name="Mueller A.J."/>
            <person name="Daebeler A."/>
            <person name="Herbold C.W."/>
            <person name="Kirkegaard R.H."/>
            <person name="Daims H."/>
        </authorList>
    </citation>
    <scope>NUCLEOTIDE SEQUENCE [LARGE SCALE GENOMIC DNA]</scope>
    <source>
        <strain evidence="3 4">DK</strain>
    </source>
</reference>
<dbReference type="GO" id="GO:0005829">
    <property type="term" value="C:cytosol"/>
    <property type="evidence" value="ECO:0007669"/>
    <property type="project" value="TreeGrafter"/>
</dbReference>
<dbReference type="AlphaFoldDB" id="A0AA96GKV3"/>
<name>A0AA96GKV3_9BACT</name>
<sequence length="366" mass="40620">MDITPQRILVIKLSSLGDIVHALPAVAALRQRFPYARLTWMVKEIWAPILEGNPDIDDILSVNVSWQNWPHIFRTLRRGKFDLVVDFQGLFRSGIFGGMTGARTRVGFARAREGATWFYTHQVPLPETKPSPWRLLEVHAVDRNVAITTFLGAPSSTPVFHLPQSSTDCFTIETMLQDARVLDHEYLIALAPWTRAAMKSWPFERFVALAIELVQWPDVRVVLLGGASDISAAGEFDRLVPQGLINLVGRLSLSQLPSLMRRMHLLIGNDSAPIHLAAGVGIPVVAIFGSTHPKATGPYPLGKHVIVRTELPCSPCGARTCRNPNYLECMESVSLTDLLREIKKIVGGFSRRKDDRVAATPFPAKP</sequence>
<dbReference type="Proteomes" id="UP001302494">
    <property type="component" value="Chromosome"/>
</dbReference>
<dbReference type="SUPFAM" id="SSF53756">
    <property type="entry name" value="UDP-Glycosyltransferase/glycogen phosphorylase"/>
    <property type="match status" value="1"/>
</dbReference>
<dbReference type="RefSeq" id="WP_312746896.1">
    <property type="nucleotide sequence ID" value="NZ_CP116968.1"/>
</dbReference>
<keyword evidence="4" id="KW-1185">Reference proteome</keyword>
<evidence type="ECO:0000313" key="4">
    <source>
        <dbReference type="Proteomes" id="UP001302494"/>
    </source>
</evidence>
<dbReference type="PANTHER" id="PTHR30160">
    <property type="entry name" value="TETRAACYLDISACCHARIDE 4'-KINASE-RELATED"/>
    <property type="match status" value="1"/>
</dbReference>
<accession>A0AA96GKV3</accession>
<dbReference type="InterPro" id="IPR051199">
    <property type="entry name" value="LPS_LOS_Heptosyltrfase"/>
</dbReference>
<organism evidence="3 4">
    <name type="scientific">Candidatus Nitrospira neomarina</name>
    <dbReference type="NCBI Taxonomy" id="3020899"/>
    <lineage>
        <taxon>Bacteria</taxon>
        <taxon>Pseudomonadati</taxon>
        <taxon>Nitrospirota</taxon>
        <taxon>Nitrospiria</taxon>
        <taxon>Nitrospirales</taxon>
        <taxon>Nitrospiraceae</taxon>
        <taxon>Nitrospira</taxon>
    </lineage>
</organism>
<dbReference type="Pfam" id="PF01075">
    <property type="entry name" value="Glyco_transf_9"/>
    <property type="match status" value="1"/>
</dbReference>
<dbReference type="EMBL" id="CP116968">
    <property type="protein sequence ID" value="WNM62867.1"/>
    <property type="molecule type" value="Genomic_DNA"/>
</dbReference>
<dbReference type="Gene3D" id="3.40.50.2000">
    <property type="entry name" value="Glycogen Phosphorylase B"/>
    <property type="match status" value="2"/>
</dbReference>
<evidence type="ECO:0000313" key="3">
    <source>
        <dbReference type="EMBL" id="WNM62867.1"/>
    </source>
</evidence>
<dbReference type="GO" id="GO:0009244">
    <property type="term" value="P:lipopolysaccharide core region biosynthetic process"/>
    <property type="evidence" value="ECO:0007669"/>
    <property type="project" value="TreeGrafter"/>
</dbReference>
<evidence type="ECO:0000256" key="2">
    <source>
        <dbReference type="ARBA" id="ARBA00022679"/>
    </source>
</evidence>
<gene>
    <name evidence="3" type="ORF">PQG83_03700</name>
</gene>
<dbReference type="CDD" id="cd03789">
    <property type="entry name" value="GT9_LPS_heptosyltransferase"/>
    <property type="match status" value="1"/>
</dbReference>
<evidence type="ECO:0000256" key="1">
    <source>
        <dbReference type="ARBA" id="ARBA00022676"/>
    </source>
</evidence>
<dbReference type="GO" id="GO:0008713">
    <property type="term" value="F:ADP-heptose-lipopolysaccharide heptosyltransferase activity"/>
    <property type="evidence" value="ECO:0007669"/>
    <property type="project" value="TreeGrafter"/>
</dbReference>
<dbReference type="InterPro" id="IPR002201">
    <property type="entry name" value="Glyco_trans_9"/>
</dbReference>